<dbReference type="PROSITE" id="PS00170">
    <property type="entry name" value="CSA_PPIASE_1"/>
    <property type="match status" value="1"/>
</dbReference>
<dbReference type="EMBL" id="CP016503">
    <property type="protein sequence ID" value="ANV97548.1"/>
    <property type="molecule type" value="Genomic_DNA"/>
</dbReference>
<dbReference type="InterPro" id="IPR029000">
    <property type="entry name" value="Cyclophilin-like_dom_sf"/>
</dbReference>
<proteinExistence type="inferred from homology"/>
<dbReference type="Pfam" id="PF00160">
    <property type="entry name" value="Pro_isomerase"/>
    <property type="match status" value="1"/>
</dbReference>
<dbReference type="InterPro" id="IPR024936">
    <property type="entry name" value="Cyclophilin-type_PPIase"/>
</dbReference>
<dbReference type="InterPro" id="IPR020892">
    <property type="entry name" value="Cyclophilin-type_PPIase_CS"/>
</dbReference>
<dbReference type="SUPFAM" id="SSF50891">
    <property type="entry name" value="Cyclophilin-like"/>
    <property type="match status" value="1"/>
</dbReference>
<evidence type="ECO:0000256" key="4">
    <source>
        <dbReference type="ARBA" id="ARBA00023235"/>
    </source>
</evidence>
<dbReference type="PANTHER" id="PTHR45625:SF4">
    <property type="entry name" value="PEPTIDYLPROLYL ISOMERASE DOMAIN AND WD REPEAT-CONTAINING PROTEIN 1"/>
    <property type="match status" value="1"/>
</dbReference>
<dbReference type="InterPro" id="IPR002130">
    <property type="entry name" value="Cyclophilin-type_PPIase_dom"/>
</dbReference>
<evidence type="ECO:0000313" key="8">
    <source>
        <dbReference type="Proteomes" id="UP000092884"/>
    </source>
</evidence>
<gene>
    <name evidence="7" type="ORF">BBW65_01420</name>
</gene>
<keyword evidence="4 5" id="KW-0413">Isomerase</keyword>
<dbReference type="CDD" id="cd00317">
    <property type="entry name" value="cyclophilin"/>
    <property type="match status" value="1"/>
</dbReference>
<keyword evidence="8" id="KW-1185">Reference proteome</keyword>
<dbReference type="STRING" id="222136.BBW65_01420"/>
<dbReference type="GO" id="GO:0003755">
    <property type="term" value="F:peptidyl-prolyl cis-trans isomerase activity"/>
    <property type="evidence" value="ECO:0007669"/>
    <property type="project" value="UniProtKB-UniRule"/>
</dbReference>
<evidence type="ECO:0000313" key="7">
    <source>
        <dbReference type="EMBL" id="ANV97548.1"/>
    </source>
</evidence>
<dbReference type="GO" id="GO:0006457">
    <property type="term" value="P:protein folding"/>
    <property type="evidence" value="ECO:0007669"/>
    <property type="project" value="InterPro"/>
</dbReference>
<dbReference type="Gene3D" id="2.40.100.10">
    <property type="entry name" value="Cyclophilin-like"/>
    <property type="match status" value="1"/>
</dbReference>
<dbReference type="AlphaFoldDB" id="A0A1B1U468"/>
<dbReference type="RefSeq" id="WP_066338723.1">
    <property type="nucleotide sequence ID" value="NZ_CP016503.1"/>
</dbReference>
<dbReference type="OrthoDB" id="9807797at2"/>
<dbReference type="PANTHER" id="PTHR45625">
    <property type="entry name" value="PEPTIDYL-PROLYL CIS-TRANS ISOMERASE-RELATED"/>
    <property type="match status" value="1"/>
</dbReference>
<dbReference type="PROSITE" id="PS50072">
    <property type="entry name" value="CSA_PPIASE_2"/>
    <property type="match status" value="1"/>
</dbReference>
<accession>A0A1B1U468</accession>
<dbReference type="PIRSF" id="PIRSF001467">
    <property type="entry name" value="Peptidylpro_ismrse"/>
    <property type="match status" value="1"/>
</dbReference>
<name>A0A1B1U468_9HELI</name>
<keyword evidence="3 5" id="KW-0697">Rotamase</keyword>
<dbReference type="PRINTS" id="PR00153">
    <property type="entry name" value="CSAPPISMRASE"/>
</dbReference>
<comment type="similarity">
    <text evidence="2 5">Belongs to the cyclophilin-type PPIase family.</text>
</comment>
<dbReference type="EC" id="5.2.1.8" evidence="5"/>
<dbReference type="KEGG" id="het:BBW65_01420"/>
<feature type="domain" description="PPIase cyclophilin-type" evidence="6">
    <location>
        <begin position="15"/>
        <end position="164"/>
    </location>
</feature>
<evidence type="ECO:0000256" key="2">
    <source>
        <dbReference type="ARBA" id="ARBA00007365"/>
    </source>
</evidence>
<dbReference type="InterPro" id="IPR044666">
    <property type="entry name" value="Cyclophilin_A-like"/>
</dbReference>
<protein>
    <recommendedName>
        <fullName evidence="5">Peptidyl-prolyl cis-trans isomerase</fullName>
        <shortName evidence="5">PPIase</shortName>
        <ecNumber evidence="5">5.2.1.8</ecNumber>
    </recommendedName>
</protein>
<evidence type="ECO:0000256" key="1">
    <source>
        <dbReference type="ARBA" id="ARBA00002388"/>
    </source>
</evidence>
<evidence type="ECO:0000259" key="6">
    <source>
        <dbReference type="PROSITE" id="PS50072"/>
    </source>
</evidence>
<organism evidence="7 8">
    <name type="scientific">Helicobacter enhydrae</name>
    <dbReference type="NCBI Taxonomy" id="222136"/>
    <lineage>
        <taxon>Bacteria</taxon>
        <taxon>Pseudomonadati</taxon>
        <taxon>Campylobacterota</taxon>
        <taxon>Epsilonproteobacteria</taxon>
        <taxon>Campylobacterales</taxon>
        <taxon>Helicobacteraceae</taxon>
        <taxon>Helicobacter</taxon>
    </lineage>
</organism>
<evidence type="ECO:0000256" key="5">
    <source>
        <dbReference type="RuleBase" id="RU363019"/>
    </source>
</evidence>
<dbReference type="Proteomes" id="UP000092884">
    <property type="component" value="Chromosome"/>
</dbReference>
<reference evidence="8" key="1">
    <citation type="submission" date="2016-07" db="EMBL/GenBank/DDBJ databases">
        <authorList>
            <person name="Florea S."/>
            <person name="Webb J.S."/>
            <person name="Jaromczyk J."/>
            <person name="Schardl C.L."/>
        </authorList>
    </citation>
    <scope>NUCLEOTIDE SEQUENCE [LARGE SCALE GENOMIC DNA]</scope>
    <source>
        <strain evidence="8">MIT 01-6242</strain>
    </source>
</reference>
<evidence type="ECO:0000256" key="3">
    <source>
        <dbReference type="ARBA" id="ARBA00023110"/>
    </source>
</evidence>
<comment type="function">
    <text evidence="1 5">PPIases accelerate the folding of proteins. It catalyzes the cis-trans isomerization of proline imidic peptide bonds in oligopeptides.</text>
</comment>
<comment type="catalytic activity">
    <reaction evidence="5">
        <text>[protein]-peptidylproline (omega=180) = [protein]-peptidylproline (omega=0)</text>
        <dbReference type="Rhea" id="RHEA:16237"/>
        <dbReference type="Rhea" id="RHEA-COMP:10747"/>
        <dbReference type="Rhea" id="RHEA-COMP:10748"/>
        <dbReference type="ChEBI" id="CHEBI:83833"/>
        <dbReference type="ChEBI" id="CHEBI:83834"/>
        <dbReference type="EC" id="5.2.1.8"/>
    </reaction>
</comment>
<sequence>MALKTYTPTQEELASFAYASIQTDKGTIVLELFPQDAPQNVCNFATLAQEGFYNGLTFHRVIPNFVAQGGCPIGNGCGGPGYNIKCETQDNPHKHIKGTLSMAHAGKDTGGSQFFICFAPQPHLDGVHTIFGQIQDEESLKVLNQIKQDDTIIEICIHSSNPNA</sequence>